<reference evidence="5" key="2">
    <citation type="submission" date="2021-10" db="EMBL/GenBank/DDBJ databases">
        <title>Phylogenomics reveals ancestral predisposition of the termite-cultivated fungus Termitomyces towards a domesticated lifestyle.</title>
        <authorList>
            <person name="Auxier B."/>
            <person name="Grum-Grzhimaylo A."/>
            <person name="Cardenas M.E."/>
            <person name="Lodge J.D."/>
            <person name="Laessoe T."/>
            <person name="Pedersen O."/>
            <person name="Smith M.E."/>
            <person name="Kuyper T.W."/>
            <person name="Franco-Molano E.A."/>
            <person name="Baroni T.J."/>
            <person name="Aanen D.K."/>
        </authorList>
    </citation>
    <scope>NUCLEOTIDE SEQUENCE</scope>
    <source>
        <strain evidence="5">D49</strain>
    </source>
</reference>
<accession>A0A9P7K4S3</accession>
<evidence type="ECO:0000256" key="3">
    <source>
        <dbReference type="SAM" id="MobiDB-lite"/>
    </source>
</evidence>
<keyword evidence="6" id="KW-1185">Reference proteome</keyword>
<keyword evidence="1" id="KW-0507">mRNA processing</keyword>
<feature type="compositionally biased region" description="Basic and acidic residues" evidence="3">
    <location>
        <begin position="76"/>
        <end position="90"/>
    </location>
</feature>
<feature type="region of interest" description="Disordered" evidence="3">
    <location>
        <begin position="133"/>
        <end position="222"/>
    </location>
</feature>
<comment type="caution">
    <text evidence="5">The sequence shown here is derived from an EMBL/GenBank/DDBJ whole genome shotgun (WGS) entry which is preliminary data.</text>
</comment>
<feature type="compositionally biased region" description="Basic and acidic residues" evidence="3">
    <location>
        <begin position="140"/>
        <end position="162"/>
    </location>
</feature>
<reference evidence="5" key="1">
    <citation type="submission" date="2021-02" db="EMBL/GenBank/DDBJ databases">
        <authorList>
            <person name="Nieuwenhuis M."/>
            <person name="Van De Peppel L.J.J."/>
        </authorList>
    </citation>
    <scope>NUCLEOTIDE SEQUENCE</scope>
    <source>
        <strain evidence="5">D49</strain>
    </source>
</reference>
<evidence type="ECO:0000313" key="6">
    <source>
        <dbReference type="Proteomes" id="UP000717328"/>
    </source>
</evidence>
<dbReference type="InterPro" id="IPR036875">
    <property type="entry name" value="Znf_CCHC_sf"/>
</dbReference>
<feature type="region of interest" description="Disordered" evidence="3">
    <location>
        <begin position="418"/>
        <end position="496"/>
    </location>
</feature>
<feature type="compositionally biased region" description="Basic and acidic residues" evidence="3">
    <location>
        <begin position="211"/>
        <end position="220"/>
    </location>
</feature>
<organism evidence="5 6">
    <name type="scientific">Sphagnurus paluster</name>
    <dbReference type="NCBI Taxonomy" id="117069"/>
    <lineage>
        <taxon>Eukaryota</taxon>
        <taxon>Fungi</taxon>
        <taxon>Dikarya</taxon>
        <taxon>Basidiomycota</taxon>
        <taxon>Agaricomycotina</taxon>
        <taxon>Agaricomycetes</taxon>
        <taxon>Agaricomycetidae</taxon>
        <taxon>Agaricales</taxon>
        <taxon>Tricholomatineae</taxon>
        <taxon>Lyophyllaceae</taxon>
        <taxon>Sphagnurus</taxon>
    </lineage>
</organism>
<evidence type="ECO:0000256" key="2">
    <source>
        <dbReference type="PROSITE-ProRule" id="PRU00047"/>
    </source>
</evidence>
<feature type="compositionally biased region" description="Basic and acidic residues" evidence="3">
    <location>
        <begin position="32"/>
        <end position="42"/>
    </location>
</feature>
<dbReference type="Gene3D" id="4.10.60.10">
    <property type="entry name" value="Zinc finger, CCHC-type"/>
    <property type="match status" value="1"/>
</dbReference>
<protein>
    <recommendedName>
        <fullName evidence="4">CCHC-type domain-containing protein</fullName>
    </recommendedName>
</protein>
<feature type="compositionally biased region" description="Basic and acidic residues" evidence="3">
    <location>
        <begin position="447"/>
        <end position="496"/>
    </location>
</feature>
<dbReference type="Proteomes" id="UP000717328">
    <property type="component" value="Unassembled WGS sequence"/>
</dbReference>
<dbReference type="InterPro" id="IPR001878">
    <property type="entry name" value="Znf_CCHC"/>
</dbReference>
<evidence type="ECO:0000256" key="1">
    <source>
        <dbReference type="ARBA" id="ARBA00022664"/>
    </source>
</evidence>
<dbReference type="AlphaFoldDB" id="A0A9P7K4S3"/>
<dbReference type="GO" id="GO:0008270">
    <property type="term" value="F:zinc ion binding"/>
    <property type="evidence" value="ECO:0007669"/>
    <property type="project" value="UniProtKB-KW"/>
</dbReference>
<keyword evidence="2" id="KW-0479">Metal-binding</keyword>
<keyword evidence="2" id="KW-0863">Zinc-finger</keyword>
<evidence type="ECO:0000259" key="4">
    <source>
        <dbReference type="PROSITE" id="PS50158"/>
    </source>
</evidence>
<dbReference type="OrthoDB" id="3267748at2759"/>
<dbReference type="GO" id="GO:0003676">
    <property type="term" value="F:nucleic acid binding"/>
    <property type="evidence" value="ECO:0007669"/>
    <property type="project" value="InterPro"/>
</dbReference>
<dbReference type="PROSITE" id="PS50158">
    <property type="entry name" value="ZF_CCHC"/>
    <property type="match status" value="1"/>
</dbReference>
<evidence type="ECO:0000313" key="5">
    <source>
        <dbReference type="EMBL" id="KAG5635146.1"/>
    </source>
</evidence>
<dbReference type="Pfam" id="PF00098">
    <property type="entry name" value="zf-CCHC"/>
    <property type="match status" value="1"/>
</dbReference>
<dbReference type="SUPFAM" id="SSF57756">
    <property type="entry name" value="Retrovirus zinc finger-like domains"/>
    <property type="match status" value="1"/>
</dbReference>
<feature type="compositionally biased region" description="Basic residues" evidence="3">
    <location>
        <begin position="199"/>
        <end position="210"/>
    </location>
</feature>
<dbReference type="EMBL" id="JABCKI010006166">
    <property type="protein sequence ID" value="KAG5635146.1"/>
    <property type="molecule type" value="Genomic_DNA"/>
</dbReference>
<gene>
    <name evidence="5" type="ORF">H0H81_012288</name>
</gene>
<feature type="region of interest" description="Disordered" evidence="3">
    <location>
        <begin position="76"/>
        <end position="113"/>
    </location>
</feature>
<dbReference type="GO" id="GO:0006397">
    <property type="term" value="P:mRNA processing"/>
    <property type="evidence" value="ECO:0007669"/>
    <property type="project" value="UniProtKB-KW"/>
</dbReference>
<sequence length="581" mass="66270">MAAYNLHRRNTTINNGELPVLLNAASALEAEEVGRPPSREAAQRSWSDVVADRSPSPTVRVNTDQRARVRLEVASEEEHYSLAKTSKGDSSESEITSIGADVHDDNPNPWVTDPVLKEAENQLTLQQQAQIRSRYAKLTPRREASVESRGEGPSKSKGKAADPRNWGAAGIDPAELERLKSRSQKQNSADETDQGSKKRDCKKHAKKLRKEARADERDSRTPMSGLMAQHVAHLTKGRSQKKKVAVPVRKPELNPVAQKYDGTADARSYHRSVTEGTAYVRDGKVKSKRQAFVLSYYLKGKAYNFYTQKVSVNSSQWTLQEFYQELFNYCFPINYRLKQREKLWRSFQNDKSVTEYIYELEELYIMIGIIDERERVMKLWHGLRTDIQKALWRERLNPEISSWEEVCEAAQIIEISEGITDSREKRSHPKKNSEDDKRPQNNPSGQARREDQPCGRYNYCERNHNRHDQHSDRSNRQKKSDGDKKPEWKPKLTMSDRERNKLLAAGKCFKCKEAGHVARQCPKGTFVKSDKSGKAPGVPNFSIGIDLDWVEESRQLAATTEELYGVGVGSVSFDLETYPQL</sequence>
<feature type="domain" description="CCHC-type" evidence="4">
    <location>
        <begin position="507"/>
        <end position="523"/>
    </location>
</feature>
<name>A0A9P7K4S3_9AGAR</name>
<feature type="region of interest" description="Disordered" evidence="3">
    <location>
        <begin position="32"/>
        <end position="64"/>
    </location>
</feature>
<dbReference type="SMART" id="SM00343">
    <property type="entry name" value="ZnF_C2HC"/>
    <property type="match status" value="1"/>
</dbReference>
<keyword evidence="2" id="KW-0862">Zinc</keyword>
<proteinExistence type="predicted"/>